<feature type="coiled-coil region" evidence="1">
    <location>
        <begin position="4"/>
        <end position="31"/>
    </location>
</feature>
<evidence type="ECO:0000313" key="2">
    <source>
        <dbReference type="EMBL" id="GFP26795.1"/>
    </source>
</evidence>
<evidence type="ECO:0000256" key="1">
    <source>
        <dbReference type="SAM" id="Coils"/>
    </source>
</evidence>
<comment type="caution">
    <text evidence="2">The sequence shown here is derived from an EMBL/GenBank/DDBJ whole genome shotgun (WGS) entry which is preliminary data.</text>
</comment>
<reference evidence="2 3" key="1">
    <citation type="journal article" date="2020" name="Front. Microbiol.">
        <title>Single-cell genomics of novel Actinobacteria with the Wood-Ljungdahl pathway discovered in a serpentinizing system.</title>
        <authorList>
            <person name="Merino N."/>
            <person name="Kawai M."/>
            <person name="Boyd E.S."/>
            <person name="Colman D.R."/>
            <person name="McGlynn S.E."/>
            <person name="Nealson K.H."/>
            <person name="Kurokawa K."/>
            <person name="Hongoh Y."/>
        </authorList>
    </citation>
    <scope>NUCLEOTIDE SEQUENCE [LARGE SCALE GENOMIC DNA]</scope>
    <source>
        <strain evidence="2 3">S33</strain>
    </source>
</reference>
<name>A0A6V8P2L7_9ACTN</name>
<protein>
    <submittedName>
        <fullName evidence="2">Uncharacterized protein</fullName>
    </submittedName>
</protein>
<gene>
    <name evidence="2" type="ORF">HKBW3S33_00209</name>
</gene>
<keyword evidence="1" id="KW-0175">Coiled coil</keyword>
<dbReference type="RefSeq" id="WP_176229801.1">
    <property type="nucleotide sequence ID" value="NZ_BLRY01000005.1"/>
</dbReference>
<sequence length="117" mass="13255">MRDYEDIETKLQQALAECASLREENERLKKLLGLSSKGPAPIAKPVISDPPIPYLFGNALVANSSSIENMNISRVRTFRIRFFLFSLYPSQVSTLNRKGMNRVFGNSNNYNIMRNGL</sequence>
<accession>A0A6V8P2L7</accession>
<dbReference type="AlphaFoldDB" id="A0A6V8P2L7"/>
<proteinExistence type="predicted"/>
<evidence type="ECO:0000313" key="3">
    <source>
        <dbReference type="Proteomes" id="UP000591948"/>
    </source>
</evidence>
<dbReference type="Proteomes" id="UP000591948">
    <property type="component" value="Unassembled WGS sequence"/>
</dbReference>
<dbReference type="EMBL" id="BLRY01000005">
    <property type="protein sequence ID" value="GFP26795.1"/>
    <property type="molecule type" value="Genomic_DNA"/>
</dbReference>
<keyword evidence="3" id="KW-1185">Reference proteome</keyword>
<organism evidence="2 3">
    <name type="scientific">Candidatus Hakubella thermalkaliphila</name>
    <dbReference type="NCBI Taxonomy" id="2754717"/>
    <lineage>
        <taxon>Bacteria</taxon>
        <taxon>Bacillati</taxon>
        <taxon>Actinomycetota</taxon>
        <taxon>Actinomycetota incertae sedis</taxon>
        <taxon>Candidatus Hakubellales</taxon>
        <taxon>Candidatus Hakubellaceae</taxon>
        <taxon>Candidatus Hakubella</taxon>
    </lineage>
</organism>